<organism evidence="1 2">
    <name type="scientific">Vaccinium darrowii</name>
    <dbReference type="NCBI Taxonomy" id="229202"/>
    <lineage>
        <taxon>Eukaryota</taxon>
        <taxon>Viridiplantae</taxon>
        <taxon>Streptophyta</taxon>
        <taxon>Embryophyta</taxon>
        <taxon>Tracheophyta</taxon>
        <taxon>Spermatophyta</taxon>
        <taxon>Magnoliopsida</taxon>
        <taxon>eudicotyledons</taxon>
        <taxon>Gunneridae</taxon>
        <taxon>Pentapetalae</taxon>
        <taxon>asterids</taxon>
        <taxon>Ericales</taxon>
        <taxon>Ericaceae</taxon>
        <taxon>Vaccinioideae</taxon>
        <taxon>Vaccinieae</taxon>
        <taxon>Vaccinium</taxon>
    </lineage>
</organism>
<evidence type="ECO:0000313" key="1">
    <source>
        <dbReference type="EMBL" id="KAH7863793.1"/>
    </source>
</evidence>
<dbReference type="EMBL" id="CM037162">
    <property type="protein sequence ID" value="KAH7863793.1"/>
    <property type="molecule type" value="Genomic_DNA"/>
</dbReference>
<accession>A0ACB7ZEF4</accession>
<sequence>MVAEEKVNRYLLLILYGRYRGLYHEESFLVNAKGLCGDPLPVKCQGEYSDAGKKVENQEQDSGGSIEKWFDVSIGVGFGTGVLVPYLIIAIISLGGMPISVLKTRLCLLGEK</sequence>
<gene>
    <name evidence="1" type="ORF">Vadar_022058</name>
</gene>
<name>A0ACB7ZEF4_9ERIC</name>
<comment type="caution">
    <text evidence="1">The sequence shown here is derived from an EMBL/GenBank/DDBJ whole genome shotgun (WGS) entry which is preliminary data.</text>
</comment>
<dbReference type="Proteomes" id="UP000828048">
    <property type="component" value="Chromosome 12"/>
</dbReference>
<evidence type="ECO:0000313" key="2">
    <source>
        <dbReference type="Proteomes" id="UP000828048"/>
    </source>
</evidence>
<protein>
    <submittedName>
        <fullName evidence="1">Uncharacterized protein</fullName>
    </submittedName>
</protein>
<reference evidence="1 2" key="1">
    <citation type="journal article" date="2021" name="Hortic Res">
        <title>High-quality reference genome and annotation aids understanding of berry development for evergreen blueberry (Vaccinium darrowii).</title>
        <authorList>
            <person name="Yu J."/>
            <person name="Hulse-Kemp A.M."/>
            <person name="Babiker E."/>
            <person name="Staton M."/>
        </authorList>
    </citation>
    <scope>NUCLEOTIDE SEQUENCE [LARGE SCALE GENOMIC DNA]</scope>
    <source>
        <strain evidence="2">cv. NJ 8807/NJ 8810</strain>
        <tissue evidence="1">Young leaf</tissue>
    </source>
</reference>
<keyword evidence="2" id="KW-1185">Reference proteome</keyword>
<proteinExistence type="predicted"/>